<gene>
    <name evidence="2" type="ORF">OTK00_002144</name>
</gene>
<evidence type="ECO:0000259" key="1">
    <source>
        <dbReference type="Pfam" id="PF01609"/>
    </source>
</evidence>
<organism evidence="2 3">
    <name type="scientific">Caldicellulosiruptor morganii</name>
    <dbReference type="NCBI Taxonomy" id="1387555"/>
    <lineage>
        <taxon>Bacteria</taxon>
        <taxon>Bacillati</taxon>
        <taxon>Bacillota</taxon>
        <taxon>Bacillota incertae sedis</taxon>
        <taxon>Caldicellulosiruptorales</taxon>
        <taxon>Caldicellulosiruptoraceae</taxon>
        <taxon>Caldicellulosiruptor</taxon>
    </lineage>
</organism>
<dbReference type="InterPro" id="IPR002559">
    <property type="entry name" value="Transposase_11"/>
</dbReference>
<dbReference type="EMBL" id="CP113865">
    <property type="protein sequence ID" value="WAM35021.1"/>
    <property type="molecule type" value="Genomic_DNA"/>
</dbReference>
<evidence type="ECO:0000313" key="3">
    <source>
        <dbReference type="Proteomes" id="UP001164909"/>
    </source>
</evidence>
<evidence type="ECO:0000313" key="2">
    <source>
        <dbReference type="EMBL" id="WAM35021.1"/>
    </source>
</evidence>
<protein>
    <submittedName>
        <fullName evidence="2">IS1634 family transposase</fullName>
    </submittedName>
</protein>
<dbReference type="Proteomes" id="UP001164909">
    <property type="component" value="Chromosome"/>
</dbReference>
<proteinExistence type="predicted"/>
<name>A0ABY7BS52_9FIRM</name>
<dbReference type="InterPro" id="IPR047654">
    <property type="entry name" value="IS1634_transpos"/>
</dbReference>
<keyword evidence="3" id="KW-1185">Reference proteome</keyword>
<accession>A0ABY7BS52</accession>
<feature type="domain" description="Transposase IS4-like" evidence="1">
    <location>
        <begin position="193"/>
        <end position="489"/>
    </location>
</feature>
<dbReference type="NCBIfam" id="NF033559">
    <property type="entry name" value="transpos_IS1634"/>
    <property type="match status" value="1"/>
</dbReference>
<dbReference type="InterPro" id="IPR012337">
    <property type="entry name" value="RNaseH-like_sf"/>
</dbReference>
<sequence length="571" mass="67989">MLKWSFLFVKITKADGYEYVKIVHNYRENGKIKQKVLLNLGRHDLLKNNETFVNVVDKLYEVFAKEKNKNATMELTKDNISEETILNYGHIVCRKLWELFKIDKFLEEYCLRRYKIKFDIDIVSFLMTVQRLLQPVSKFKTYEKRHQYFGFPLQEIDLNHLYRSLDILAEAKEELEIYLYQMNKTLFNFQVDVVFYDVTTFYFERVKADSLRMCGFSKDNKVNEVQVVMGMLIDKEGRPVGYELFPGNTIDSKTIIKILEKLKEKFCIDKVVIVADKGINKSLNLKIIKEAGYDYIVASRLKNMSKIVLEEVFNDDGYKYLANKDFESIYEEEFKFKIIDYENCVKDENGKKYKLEEKMVITYSSKRAKKDKQDRERLIKKAKELLEESSKIRALEKRGGKKFLKRVNKSSKEEYQLDEEAIKEDERFDGYYAIQTSKLDMTAEEILRAYHDLWKIEESFRVMKSSLEVRPIFHWTEKRIRGHFVVCFLVFLLERTLEFKLREKGKDMSSEKIKEAINSMNFMQIDVEGKKILLKAKIEQEAKEILQVMKIDMPKNLMMIEEAIEKYGVRK</sequence>
<dbReference type="RefSeq" id="WP_045168835.1">
    <property type="nucleotide sequence ID" value="NZ_CP113865.1"/>
</dbReference>
<dbReference type="PANTHER" id="PTHR34614">
    <property type="match status" value="1"/>
</dbReference>
<dbReference type="PANTHER" id="PTHR34614:SF2">
    <property type="entry name" value="TRANSPOSASE IS4-LIKE DOMAIN-CONTAINING PROTEIN"/>
    <property type="match status" value="1"/>
</dbReference>
<dbReference type="Pfam" id="PF01609">
    <property type="entry name" value="DDE_Tnp_1"/>
    <property type="match status" value="1"/>
</dbReference>
<reference evidence="2" key="1">
    <citation type="submission" date="2022-12" db="EMBL/GenBank/DDBJ databases">
        <authorList>
            <person name="Bing R.G."/>
            <person name="Willard D.J."/>
            <person name="Manesh M.J.H."/>
            <person name="Laemthong T."/>
            <person name="Crosby J.R."/>
            <person name="Kelly R.M."/>
        </authorList>
    </citation>
    <scope>NUCLEOTIDE SEQUENCE</scope>
    <source>
        <strain evidence="2">DSM 8990</strain>
    </source>
</reference>
<dbReference type="SUPFAM" id="SSF53098">
    <property type="entry name" value="Ribonuclease H-like"/>
    <property type="match status" value="1"/>
</dbReference>